<evidence type="ECO:0000313" key="5">
    <source>
        <dbReference type="Proteomes" id="UP000429607"/>
    </source>
</evidence>
<dbReference type="Proteomes" id="UP000434957">
    <property type="component" value="Unassembled WGS sequence"/>
</dbReference>
<dbReference type="EMBL" id="QXFU01000646">
    <property type="protein sequence ID" value="KAE9026028.1"/>
    <property type="molecule type" value="Genomic_DNA"/>
</dbReference>
<evidence type="ECO:0000313" key="6">
    <source>
        <dbReference type="Proteomes" id="UP000434957"/>
    </source>
</evidence>
<evidence type="ECO:0000313" key="4">
    <source>
        <dbReference type="EMBL" id="KAE9338894.1"/>
    </source>
</evidence>
<evidence type="ECO:0000313" key="2">
    <source>
        <dbReference type="EMBL" id="KAE9026028.1"/>
    </source>
</evidence>
<keyword evidence="6" id="KW-1185">Reference proteome</keyword>
<evidence type="ECO:0008006" key="8">
    <source>
        <dbReference type="Google" id="ProtNLM"/>
    </source>
</evidence>
<dbReference type="EMBL" id="QXFV01000645">
    <property type="protein sequence ID" value="KAE9032031.1"/>
    <property type="molecule type" value="Genomic_DNA"/>
</dbReference>
<gene>
    <name evidence="3" type="ORF">PR001_g10786</name>
    <name evidence="2" type="ORF">PR002_g11019</name>
    <name evidence="4" type="ORF">PR003_g11280</name>
</gene>
<dbReference type="AlphaFoldDB" id="A0A6A4F8P2"/>
<evidence type="ECO:0000256" key="1">
    <source>
        <dbReference type="SAM" id="SignalP"/>
    </source>
</evidence>
<protein>
    <recommendedName>
        <fullName evidence="8">Secreted protein</fullName>
    </recommendedName>
</protein>
<proteinExistence type="predicted"/>
<organism evidence="4 6">
    <name type="scientific">Phytophthora rubi</name>
    <dbReference type="NCBI Taxonomy" id="129364"/>
    <lineage>
        <taxon>Eukaryota</taxon>
        <taxon>Sar</taxon>
        <taxon>Stramenopiles</taxon>
        <taxon>Oomycota</taxon>
        <taxon>Peronosporomycetes</taxon>
        <taxon>Peronosporales</taxon>
        <taxon>Peronosporaceae</taxon>
        <taxon>Phytophthora</taxon>
    </lineage>
</organism>
<dbReference type="EMBL" id="QXFT01000644">
    <property type="protein sequence ID" value="KAE9338894.1"/>
    <property type="molecule type" value="Genomic_DNA"/>
</dbReference>
<dbReference type="Proteomes" id="UP000435112">
    <property type="component" value="Unassembled WGS sequence"/>
</dbReference>
<keyword evidence="1" id="KW-0732">Signal</keyword>
<evidence type="ECO:0000313" key="3">
    <source>
        <dbReference type="EMBL" id="KAE9032031.1"/>
    </source>
</evidence>
<reference evidence="4 6" key="1">
    <citation type="submission" date="2018-08" db="EMBL/GenBank/DDBJ databases">
        <title>Genomic investigation of the strawberry pathogen Phytophthora fragariae indicates pathogenicity is determined by transcriptional variation in three key races.</title>
        <authorList>
            <person name="Adams T.M."/>
            <person name="Armitage A.D."/>
            <person name="Sobczyk M.K."/>
            <person name="Bates H.J."/>
            <person name="Dunwell J.M."/>
            <person name="Nellist C.F."/>
            <person name="Harrison R.J."/>
        </authorList>
    </citation>
    <scope>NUCLEOTIDE SEQUENCE [LARGE SCALE GENOMIC DNA]</scope>
    <source>
        <strain evidence="3 5">SCRP249</strain>
        <strain evidence="2 7">SCRP324</strain>
        <strain evidence="4 6">SCRP333</strain>
    </source>
</reference>
<evidence type="ECO:0000313" key="7">
    <source>
        <dbReference type="Proteomes" id="UP000435112"/>
    </source>
</evidence>
<feature type="signal peptide" evidence="1">
    <location>
        <begin position="1"/>
        <end position="15"/>
    </location>
</feature>
<name>A0A6A4F8P2_9STRA</name>
<comment type="caution">
    <text evidence="4">The sequence shown here is derived from an EMBL/GenBank/DDBJ whole genome shotgun (WGS) entry which is preliminary data.</text>
</comment>
<sequence length="131" mass="14543">MLLLLSFHAAQSCSSQQVRTPEDAKQDRKKVMCRRRALTRTSPCINTFVPETIISAAHPTVTTVMLRKTAPPQLDDRHRACSALYHCTATRFIILYGHYVIPAHHSCATETFFDCCGQSSGSARCLAGKMT</sequence>
<feature type="chain" id="PRO_5036381350" description="Secreted protein" evidence="1">
    <location>
        <begin position="16"/>
        <end position="131"/>
    </location>
</feature>
<dbReference type="Proteomes" id="UP000429607">
    <property type="component" value="Unassembled WGS sequence"/>
</dbReference>
<accession>A0A6A4F8P2</accession>